<reference evidence="1 2" key="1">
    <citation type="submission" date="2019-11" db="EMBL/GenBank/DDBJ databases">
        <title>Genome sequences of 17 halophilic strains isolated from different environments.</title>
        <authorList>
            <person name="Furrow R.E."/>
        </authorList>
    </citation>
    <scope>NUCLEOTIDE SEQUENCE [LARGE SCALE GENOMIC DNA]</scope>
    <source>
        <strain evidence="1 2">22507_15_FS</strain>
    </source>
</reference>
<dbReference type="Gene3D" id="2.60.120.1140">
    <property type="entry name" value="Protein of unknown function DUF192"/>
    <property type="match status" value="1"/>
</dbReference>
<sequence length="177" mass="18476">MTVRVLVPIVMALIAGCGSVTGEGPGGSITLCLPADERLIPLEAELAVTPSARQKGLSGRKALSRRAGMLFVYPRQQGPDNSFWMHRTRIPLTILFLDGQGVVRSVQDMAPCLEASGSGCPSYPAGVDHWMALEVNQGLPAALGISEGDSIRLSRAGGTATCDNAGKLTPASLPEAH</sequence>
<dbReference type="Proteomes" id="UP000460751">
    <property type="component" value="Unassembled WGS sequence"/>
</dbReference>
<dbReference type="AlphaFoldDB" id="A0A9X4Y9D8"/>
<dbReference type="InterPro" id="IPR003795">
    <property type="entry name" value="DUF192"/>
</dbReference>
<accession>A0A9X4Y9D8</accession>
<dbReference type="PROSITE" id="PS51257">
    <property type="entry name" value="PROKAR_LIPOPROTEIN"/>
    <property type="match status" value="1"/>
</dbReference>
<gene>
    <name evidence="1" type="ORF">GLW01_03040</name>
</gene>
<dbReference type="PANTHER" id="PTHR37953">
    <property type="entry name" value="UPF0127 PROTEIN MJ1496"/>
    <property type="match status" value="1"/>
</dbReference>
<dbReference type="Pfam" id="PF02643">
    <property type="entry name" value="DUF192"/>
    <property type="match status" value="1"/>
</dbReference>
<dbReference type="RefSeq" id="WP_160898076.1">
    <property type="nucleotide sequence ID" value="NZ_WMEX01000001.1"/>
</dbReference>
<protein>
    <submittedName>
        <fullName evidence="1">DUF192 domain-containing protein</fullName>
    </submittedName>
</protein>
<comment type="caution">
    <text evidence="1">The sequence shown here is derived from an EMBL/GenBank/DDBJ whole genome shotgun (WGS) entry which is preliminary data.</text>
</comment>
<name>A0A9X4Y9D8_9GAMM</name>
<proteinExistence type="predicted"/>
<dbReference type="OrthoDB" id="5526466at2"/>
<keyword evidence="2" id="KW-1185">Reference proteome</keyword>
<dbReference type="EMBL" id="WMEX01000001">
    <property type="protein sequence ID" value="MYL25762.1"/>
    <property type="molecule type" value="Genomic_DNA"/>
</dbReference>
<dbReference type="InterPro" id="IPR038695">
    <property type="entry name" value="Saro_0823-like_sf"/>
</dbReference>
<evidence type="ECO:0000313" key="1">
    <source>
        <dbReference type="EMBL" id="MYL25762.1"/>
    </source>
</evidence>
<dbReference type="PANTHER" id="PTHR37953:SF1">
    <property type="entry name" value="UPF0127 PROTEIN MJ1496"/>
    <property type="match status" value="1"/>
</dbReference>
<evidence type="ECO:0000313" key="2">
    <source>
        <dbReference type="Proteomes" id="UP000460751"/>
    </source>
</evidence>
<organism evidence="1 2">
    <name type="scientific">Vreelandella halophila</name>
    <dbReference type="NCBI Taxonomy" id="86177"/>
    <lineage>
        <taxon>Bacteria</taxon>
        <taxon>Pseudomonadati</taxon>
        <taxon>Pseudomonadota</taxon>
        <taxon>Gammaproteobacteria</taxon>
        <taxon>Oceanospirillales</taxon>
        <taxon>Halomonadaceae</taxon>
        <taxon>Vreelandella</taxon>
    </lineage>
</organism>